<protein>
    <submittedName>
        <fullName evidence="1">Uncharacterized protein</fullName>
    </submittedName>
</protein>
<keyword evidence="2" id="KW-1185">Reference proteome</keyword>
<organism evidence="1 2">
    <name type="scientific">Desulfoscipio geothermicus DSM 3669</name>
    <dbReference type="NCBI Taxonomy" id="1121426"/>
    <lineage>
        <taxon>Bacteria</taxon>
        <taxon>Bacillati</taxon>
        <taxon>Bacillota</taxon>
        <taxon>Clostridia</taxon>
        <taxon>Eubacteriales</taxon>
        <taxon>Desulfallaceae</taxon>
        <taxon>Desulfoscipio</taxon>
    </lineage>
</organism>
<dbReference type="AlphaFoldDB" id="A0A1I6EGA4"/>
<dbReference type="OrthoDB" id="564699at2"/>
<gene>
    <name evidence="1" type="ORF">SAMN05660706_1425</name>
</gene>
<dbReference type="Proteomes" id="UP000199584">
    <property type="component" value="Unassembled WGS sequence"/>
</dbReference>
<dbReference type="EMBL" id="FOYM01000042">
    <property type="protein sequence ID" value="SFR16773.1"/>
    <property type="molecule type" value="Genomic_DNA"/>
</dbReference>
<reference evidence="2" key="1">
    <citation type="submission" date="2016-10" db="EMBL/GenBank/DDBJ databases">
        <authorList>
            <person name="Varghese N."/>
            <person name="Submissions S."/>
        </authorList>
    </citation>
    <scope>NUCLEOTIDE SEQUENCE [LARGE SCALE GENOMIC DNA]</scope>
    <source>
        <strain evidence="2">DSM 3669</strain>
    </source>
</reference>
<evidence type="ECO:0000313" key="1">
    <source>
        <dbReference type="EMBL" id="SFR16773.1"/>
    </source>
</evidence>
<dbReference type="RefSeq" id="WP_092487441.1">
    <property type="nucleotide sequence ID" value="NZ_FOYM01000042.1"/>
</dbReference>
<dbReference type="STRING" id="39060.SAMN05660706_1425"/>
<evidence type="ECO:0000313" key="2">
    <source>
        <dbReference type="Proteomes" id="UP000199584"/>
    </source>
</evidence>
<sequence>MGNLKVITDDIESQPLNENFANNCAYGVSSNGTDDYAITPVPAPISYIAGQMFRFKADVANTGACTLNVNTLGAKAIKMEDGSDPANGMIQAGAIVTVIYDGTYFRIPNSGLMSHLAESAPHQQQELLYLTDPISGKTYRFGIDGSQNRMYYEEVV</sequence>
<accession>A0A1I6EGA4</accession>
<proteinExistence type="predicted"/>
<name>A0A1I6EGA4_9FIRM</name>